<comment type="similarity">
    <text evidence="1">Belongs to the short-chain dehydrogenases/reductases (SDR) family.</text>
</comment>
<evidence type="ECO:0000256" key="1">
    <source>
        <dbReference type="ARBA" id="ARBA00006484"/>
    </source>
</evidence>
<proteinExistence type="inferred from homology"/>
<protein>
    <submittedName>
        <fullName evidence="3">Beta-ketoacyl-ACP reductase</fullName>
    </submittedName>
</protein>
<organism evidence="3 4">
    <name type="scientific">Dictyobacter kobayashii</name>
    <dbReference type="NCBI Taxonomy" id="2014872"/>
    <lineage>
        <taxon>Bacteria</taxon>
        <taxon>Bacillati</taxon>
        <taxon>Chloroflexota</taxon>
        <taxon>Ktedonobacteria</taxon>
        <taxon>Ktedonobacterales</taxon>
        <taxon>Dictyobacteraceae</taxon>
        <taxon>Dictyobacter</taxon>
    </lineage>
</organism>
<comment type="caution">
    <text evidence="3">The sequence shown here is derived from an EMBL/GenBank/DDBJ whole genome shotgun (WGS) entry which is preliminary data.</text>
</comment>
<dbReference type="Gene3D" id="3.40.50.720">
    <property type="entry name" value="NAD(P)-binding Rossmann-like Domain"/>
    <property type="match status" value="1"/>
</dbReference>
<dbReference type="FunFam" id="3.40.50.720:FF:000084">
    <property type="entry name" value="Short-chain dehydrogenase reductase"/>
    <property type="match status" value="1"/>
</dbReference>
<dbReference type="GO" id="GO:0016491">
    <property type="term" value="F:oxidoreductase activity"/>
    <property type="evidence" value="ECO:0007669"/>
    <property type="project" value="UniProtKB-KW"/>
</dbReference>
<dbReference type="PRINTS" id="PR00080">
    <property type="entry name" value="SDRFAMILY"/>
</dbReference>
<dbReference type="PRINTS" id="PR00081">
    <property type="entry name" value="GDHRDH"/>
</dbReference>
<dbReference type="OrthoDB" id="153550at2"/>
<gene>
    <name evidence="3" type="ORF">KDK_82940</name>
</gene>
<dbReference type="Pfam" id="PF13561">
    <property type="entry name" value="adh_short_C2"/>
    <property type="match status" value="1"/>
</dbReference>
<evidence type="ECO:0000313" key="4">
    <source>
        <dbReference type="Proteomes" id="UP000287188"/>
    </source>
</evidence>
<dbReference type="PANTHER" id="PTHR24321:SF15">
    <property type="entry name" value="OXIDOREDUCTASE UCPA"/>
    <property type="match status" value="1"/>
</dbReference>
<keyword evidence="4" id="KW-1185">Reference proteome</keyword>
<name>A0A402AZD6_9CHLR</name>
<evidence type="ECO:0000256" key="2">
    <source>
        <dbReference type="ARBA" id="ARBA00023002"/>
    </source>
</evidence>
<dbReference type="EMBL" id="BIFS01000002">
    <property type="protein sequence ID" value="GCE24494.1"/>
    <property type="molecule type" value="Genomic_DNA"/>
</dbReference>
<dbReference type="Proteomes" id="UP000287188">
    <property type="component" value="Unassembled WGS sequence"/>
</dbReference>
<accession>A0A402AZD6</accession>
<evidence type="ECO:0000313" key="3">
    <source>
        <dbReference type="EMBL" id="GCE24494.1"/>
    </source>
</evidence>
<dbReference type="NCBIfam" id="NF005559">
    <property type="entry name" value="PRK07231.1"/>
    <property type="match status" value="1"/>
</dbReference>
<dbReference type="InterPro" id="IPR036291">
    <property type="entry name" value="NAD(P)-bd_dom_sf"/>
</dbReference>
<dbReference type="InterPro" id="IPR002347">
    <property type="entry name" value="SDR_fam"/>
</dbReference>
<dbReference type="PANTHER" id="PTHR24321">
    <property type="entry name" value="DEHYDROGENASES, SHORT CHAIN"/>
    <property type="match status" value="1"/>
</dbReference>
<sequence length="257" mass="26393">MGDRLKGKVALITGAGSGIGRATALLFAREGARVGVGDLNPDGIAETVRLVVEQGGAALALPLNVTVAQEVDVAVKATVEHFGALHVLFNNAGTGERHTSLIKLEEDEWERVFAVNAKGVFLGLKYGAAAMLKAGVSGSIINTASAAGIVGNPGYAAYSSSKAACIQLTRTAALELARSNIRVNAIAPAFTATPMLDTMTSTYRDPVLAQQKLSSIIPLGRLGTTDDIANAALFLASDEASFMTGAVLVLDGGLTVQ</sequence>
<dbReference type="SUPFAM" id="SSF51735">
    <property type="entry name" value="NAD(P)-binding Rossmann-fold domains"/>
    <property type="match status" value="1"/>
</dbReference>
<dbReference type="RefSeq" id="WP_126557684.1">
    <property type="nucleotide sequence ID" value="NZ_BIFS01000002.1"/>
</dbReference>
<reference evidence="4" key="1">
    <citation type="submission" date="2018-12" db="EMBL/GenBank/DDBJ databases">
        <title>Tengunoibacter tsumagoiensis gen. nov., sp. nov., Dictyobacter kobayashii sp. nov., D. alpinus sp. nov., and D. joshuensis sp. nov. and description of Dictyobacteraceae fam. nov. within the order Ktedonobacterales isolated from Tengu-no-mugimeshi.</title>
        <authorList>
            <person name="Wang C.M."/>
            <person name="Zheng Y."/>
            <person name="Sakai Y."/>
            <person name="Toyoda A."/>
            <person name="Minakuchi Y."/>
            <person name="Abe K."/>
            <person name="Yokota A."/>
            <person name="Yabe S."/>
        </authorList>
    </citation>
    <scope>NUCLEOTIDE SEQUENCE [LARGE SCALE GENOMIC DNA]</scope>
    <source>
        <strain evidence="4">Uno11</strain>
    </source>
</reference>
<dbReference type="AlphaFoldDB" id="A0A402AZD6"/>
<keyword evidence="2" id="KW-0560">Oxidoreductase</keyword>